<proteinExistence type="predicted"/>
<evidence type="ECO:0000313" key="1">
    <source>
        <dbReference type="EMBL" id="CAH1592916.1"/>
    </source>
</evidence>
<comment type="caution">
    <text evidence="1">The sequence shown here is derived from an EMBL/GenBank/DDBJ whole genome shotgun (WGS) entry which is preliminary data.</text>
</comment>
<dbReference type="EMBL" id="CAKMUD010000079">
    <property type="protein sequence ID" value="CAH1592916.1"/>
    <property type="molecule type" value="Genomic_DNA"/>
</dbReference>
<name>A0AAU9QQ40_9VIBR</name>
<reference evidence="1" key="1">
    <citation type="submission" date="2022-01" db="EMBL/GenBank/DDBJ databases">
        <authorList>
            <person name="Lagorce A."/>
        </authorList>
    </citation>
    <scope>NUCLEOTIDE SEQUENCE</scope>
    <source>
        <strain evidence="1">Th15_F1_A12</strain>
    </source>
</reference>
<sequence length="39" mass="4758">MIFDSFCLLKIDWSKWNLEHYFYTGYDKKSGAFMLPLFT</sequence>
<protein>
    <submittedName>
        <fullName evidence="1">Uncharacterized protein</fullName>
    </submittedName>
</protein>
<evidence type="ECO:0000313" key="2">
    <source>
        <dbReference type="Proteomes" id="UP001295462"/>
    </source>
</evidence>
<organism evidence="1 2">
    <name type="scientific">Vibrio jasicida</name>
    <dbReference type="NCBI Taxonomy" id="766224"/>
    <lineage>
        <taxon>Bacteria</taxon>
        <taxon>Pseudomonadati</taxon>
        <taxon>Pseudomonadota</taxon>
        <taxon>Gammaproteobacteria</taxon>
        <taxon>Vibrionales</taxon>
        <taxon>Vibrionaceae</taxon>
        <taxon>Vibrio</taxon>
    </lineage>
</organism>
<gene>
    <name evidence="1" type="ORF">THF1A12_260011</name>
</gene>
<dbReference type="AlphaFoldDB" id="A0AAU9QQ40"/>
<dbReference type="Proteomes" id="UP001295462">
    <property type="component" value="Unassembled WGS sequence"/>
</dbReference>
<accession>A0AAU9QQ40</accession>